<dbReference type="InterPro" id="IPR051881">
    <property type="entry name" value="Copper_transport_ATOX1-like"/>
</dbReference>
<dbReference type="FunFam" id="3.30.70.100:FF:000008">
    <property type="entry name" value="Copper transport protein ATOX1"/>
    <property type="match status" value="1"/>
</dbReference>
<protein>
    <recommendedName>
        <fullName evidence="9">Copper transport protein ATOX1</fullName>
    </recommendedName>
    <alternativeName>
        <fullName evidence="10">Metal transport protein ATX1</fullName>
    </alternativeName>
</protein>
<dbReference type="PROSITE" id="PS50846">
    <property type="entry name" value="HMA_2"/>
    <property type="match status" value="1"/>
</dbReference>
<evidence type="ECO:0000256" key="3">
    <source>
        <dbReference type="ARBA" id="ARBA00022796"/>
    </source>
</evidence>
<evidence type="ECO:0000256" key="8">
    <source>
        <dbReference type="ARBA" id="ARBA00038171"/>
    </source>
</evidence>
<evidence type="ECO:0000256" key="5">
    <source>
        <dbReference type="ARBA" id="ARBA00023065"/>
    </source>
</evidence>
<dbReference type="OrthoDB" id="689350at2759"/>
<dbReference type="EMBL" id="QOIP01000004">
    <property type="protein sequence ID" value="RLU23658.1"/>
    <property type="molecule type" value="Genomic_DNA"/>
</dbReference>
<keyword evidence="2" id="KW-0479">Metal-binding</keyword>
<dbReference type="CDD" id="cd00371">
    <property type="entry name" value="HMA"/>
    <property type="match status" value="1"/>
</dbReference>
<keyword evidence="1" id="KW-0813">Transport</keyword>
<evidence type="ECO:0000256" key="4">
    <source>
        <dbReference type="ARBA" id="ARBA00023008"/>
    </source>
</evidence>
<evidence type="ECO:0000256" key="9">
    <source>
        <dbReference type="ARBA" id="ARBA00040962"/>
    </source>
</evidence>
<comment type="caution">
    <text evidence="13">The sequence shown here is derived from an EMBL/GenBank/DDBJ whole genome shotgun (WGS) entry which is preliminary data.</text>
</comment>
<comment type="function">
    <text evidence="7">Binds and deliver cytosolic copper to the copper ATPase proteins. May be important in cellular antioxidant defense.</text>
</comment>
<gene>
    <name evidence="13" type="ORF">DMN91_003864</name>
</gene>
<organism evidence="13">
    <name type="scientific">Ooceraea biroi</name>
    <name type="common">Clonal raider ant</name>
    <name type="synonym">Cerapachys biroi</name>
    <dbReference type="NCBI Taxonomy" id="2015173"/>
    <lineage>
        <taxon>Eukaryota</taxon>
        <taxon>Metazoa</taxon>
        <taxon>Ecdysozoa</taxon>
        <taxon>Arthropoda</taxon>
        <taxon>Hexapoda</taxon>
        <taxon>Insecta</taxon>
        <taxon>Pterygota</taxon>
        <taxon>Neoptera</taxon>
        <taxon>Endopterygota</taxon>
        <taxon>Hymenoptera</taxon>
        <taxon>Apocrita</taxon>
        <taxon>Aculeata</taxon>
        <taxon>Formicoidea</taxon>
        <taxon>Formicidae</taxon>
        <taxon>Dorylinae</taxon>
        <taxon>Ooceraea</taxon>
    </lineage>
</organism>
<keyword evidence="5" id="KW-0406">Ion transport</keyword>
<dbReference type="Pfam" id="PF00403">
    <property type="entry name" value="HMA"/>
    <property type="match status" value="1"/>
</dbReference>
<dbReference type="GO" id="GO:0006825">
    <property type="term" value="P:copper ion transport"/>
    <property type="evidence" value="ECO:0007669"/>
    <property type="project" value="UniProtKB-KW"/>
</dbReference>
<dbReference type="GO" id="GO:0046872">
    <property type="term" value="F:metal ion binding"/>
    <property type="evidence" value="ECO:0007669"/>
    <property type="project" value="UniProtKB-KW"/>
</dbReference>
<reference evidence="13" key="1">
    <citation type="journal article" date="2018" name="Genome Res.">
        <title>The genomic architecture and molecular evolution of ant odorant receptors.</title>
        <authorList>
            <person name="McKenzie S.K."/>
            <person name="Kronauer D.J.C."/>
        </authorList>
    </citation>
    <scope>NUCLEOTIDE SEQUENCE [LARGE SCALE GENOMIC DNA]</scope>
    <source>
        <strain evidence="13">Clonal line C1</strain>
    </source>
</reference>
<dbReference type="GO" id="GO:0016531">
    <property type="term" value="F:copper chaperone activity"/>
    <property type="evidence" value="ECO:0007669"/>
    <property type="project" value="TreeGrafter"/>
</dbReference>
<evidence type="ECO:0000256" key="1">
    <source>
        <dbReference type="ARBA" id="ARBA00022448"/>
    </source>
</evidence>
<dbReference type="PANTHER" id="PTHR46365:SF1">
    <property type="entry name" value="COPPER TRANSPORT PROTEIN ATOX1"/>
    <property type="match status" value="1"/>
</dbReference>
<proteinExistence type="inferred from homology"/>
<evidence type="ECO:0000259" key="12">
    <source>
        <dbReference type="PROSITE" id="PS50846"/>
    </source>
</evidence>
<evidence type="ECO:0000256" key="6">
    <source>
        <dbReference type="ARBA" id="ARBA00023186"/>
    </source>
</evidence>
<dbReference type="Gene3D" id="3.30.70.100">
    <property type="match status" value="1"/>
</dbReference>
<evidence type="ECO:0000256" key="11">
    <source>
        <dbReference type="ARBA" id="ARBA00046351"/>
    </source>
</evidence>
<evidence type="ECO:0000256" key="10">
    <source>
        <dbReference type="ARBA" id="ARBA00043201"/>
    </source>
</evidence>
<name>A0A3L8DV87_OOCBI</name>
<dbReference type="InterPro" id="IPR036163">
    <property type="entry name" value="HMA_dom_sf"/>
</dbReference>
<sequence length="73" mass="8134">MATQVHEFSVEMTCEGCSNAVQNVLKKVEGIDDIKIDLVEKRVSVATALSSDKIFETIKKTGKQCQFLRTKQS</sequence>
<dbReference type="PROSITE" id="PS01047">
    <property type="entry name" value="HMA_1"/>
    <property type="match status" value="1"/>
</dbReference>
<keyword evidence="4" id="KW-0186">Copper</keyword>
<comment type="similarity">
    <text evidence="8">Belongs to the ATX1 family.</text>
</comment>
<reference evidence="13" key="2">
    <citation type="submission" date="2018-07" db="EMBL/GenBank/DDBJ databases">
        <authorList>
            <person name="Mckenzie S.K."/>
            <person name="Kronauer D.J.C."/>
        </authorList>
    </citation>
    <scope>NUCLEOTIDE SEQUENCE</scope>
    <source>
        <strain evidence="13">Clonal line C1</strain>
    </source>
</reference>
<dbReference type="GO" id="GO:0005829">
    <property type="term" value="C:cytosol"/>
    <property type="evidence" value="ECO:0007669"/>
    <property type="project" value="TreeGrafter"/>
</dbReference>
<dbReference type="InterPro" id="IPR006121">
    <property type="entry name" value="HMA_dom"/>
</dbReference>
<dbReference type="SUPFAM" id="SSF55008">
    <property type="entry name" value="HMA, heavy metal-associated domain"/>
    <property type="match status" value="1"/>
</dbReference>
<evidence type="ECO:0000313" key="13">
    <source>
        <dbReference type="EMBL" id="RLU23658.1"/>
    </source>
</evidence>
<comment type="subunit">
    <text evidence="11">Homodimer. Interacts with ATP7B. Interacts with ATP7A. Interacts (via dimer form) with SLC31A1 (via C-terminal domain); this interaction improves ATOX1 stability and controls intracellular Cu(I) levels.</text>
</comment>
<accession>A0A3L8DV87</accession>
<evidence type="ECO:0000256" key="7">
    <source>
        <dbReference type="ARBA" id="ARBA00037651"/>
    </source>
</evidence>
<dbReference type="Proteomes" id="UP000279307">
    <property type="component" value="Chromosome 4"/>
</dbReference>
<dbReference type="PANTHER" id="PTHR46365">
    <property type="entry name" value="COPPER TRANSPORT PROTEIN ATOX1"/>
    <property type="match status" value="1"/>
</dbReference>
<dbReference type="AlphaFoldDB" id="A0A3L8DV87"/>
<keyword evidence="3" id="KW-0187">Copper transport</keyword>
<feature type="domain" description="HMA" evidence="12">
    <location>
        <begin position="3"/>
        <end position="66"/>
    </location>
</feature>
<dbReference type="InterPro" id="IPR017969">
    <property type="entry name" value="Heavy-metal-associated_CS"/>
</dbReference>
<keyword evidence="6" id="KW-0143">Chaperone</keyword>
<evidence type="ECO:0000256" key="2">
    <source>
        <dbReference type="ARBA" id="ARBA00022723"/>
    </source>
</evidence>